<accession>A0ABW5VQ25</accession>
<comment type="caution">
    <text evidence="3">The sequence shown here is derived from an EMBL/GenBank/DDBJ whole genome shotgun (WGS) entry which is preliminary data.</text>
</comment>
<protein>
    <recommendedName>
        <fullName evidence="5">DUF4389 domain-containing protein</fullName>
    </recommendedName>
</protein>
<feature type="region of interest" description="Disordered" evidence="1">
    <location>
        <begin position="237"/>
        <end position="266"/>
    </location>
</feature>
<evidence type="ECO:0000313" key="3">
    <source>
        <dbReference type="EMBL" id="MFD2793396.1"/>
    </source>
</evidence>
<name>A0ABW5VQ25_9MICO</name>
<reference evidence="4" key="1">
    <citation type="journal article" date="2019" name="Int. J. Syst. Evol. Microbiol.">
        <title>The Global Catalogue of Microorganisms (GCM) 10K type strain sequencing project: providing services to taxonomists for standard genome sequencing and annotation.</title>
        <authorList>
            <consortium name="The Broad Institute Genomics Platform"/>
            <consortium name="The Broad Institute Genome Sequencing Center for Infectious Disease"/>
            <person name="Wu L."/>
            <person name="Ma J."/>
        </authorList>
    </citation>
    <scope>NUCLEOTIDE SEQUENCE [LARGE SCALE GENOMIC DNA]</scope>
    <source>
        <strain evidence="4">CCM 7044</strain>
    </source>
</reference>
<keyword evidence="2" id="KW-0472">Membrane</keyword>
<evidence type="ECO:0000256" key="2">
    <source>
        <dbReference type="SAM" id="Phobius"/>
    </source>
</evidence>
<keyword evidence="2" id="KW-0812">Transmembrane</keyword>
<gene>
    <name evidence="3" type="ORF">ACFS27_07520</name>
</gene>
<evidence type="ECO:0008006" key="5">
    <source>
        <dbReference type="Google" id="ProtNLM"/>
    </source>
</evidence>
<evidence type="ECO:0000256" key="1">
    <source>
        <dbReference type="SAM" id="MobiDB-lite"/>
    </source>
</evidence>
<keyword evidence="2" id="KW-1133">Transmembrane helix</keyword>
<proteinExistence type="predicted"/>
<keyword evidence="4" id="KW-1185">Reference proteome</keyword>
<dbReference type="RefSeq" id="WP_377181538.1">
    <property type="nucleotide sequence ID" value="NZ_JBHUOG010000001.1"/>
</dbReference>
<dbReference type="Proteomes" id="UP001597479">
    <property type="component" value="Unassembled WGS sequence"/>
</dbReference>
<organism evidence="3 4">
    <name type="scientific">Promicromonospora vindobonensis</name>
    <dbReference type="NCBI Taxonomy" id="195748"/>
    <lineage>
        <taxon>Bacteria</taxon>
        <taxon>Bacillati</taxon>
        <taxon>Actinomycetota</taxon>
        <taxon>Actinomycetes</taxon>
        <taxon>Micrococcales</taxon>
        <taxon>Promicromonosporaceae</taxon>
        <taxon>Promicromonospora</taxon>
    </lineage>
</organism>
<feature type="region of interest" description="Disordered" evidence="1">
    <location>
        <begin position="1"/>
        <end position="21"/>
    </location>
</feature>
<evidence type="ECO:0000313" key="4">
    <source>
        <dbReference type="Proteomes" id="UP001597479"/>
    </source>
</evidence>
<feature type="transmembrane region" description="Helical" evidence="2">
    <location>
        <begin position="164"/>
        <end position="189"/>
    </location>
</feature>
<dbReference type="EMBL" id="JBHUOG010000001">
    <property type="protein sequence ID" value="MFD2793396.1"/>
    <property type="molecule type" value="Genomic_DNA"/>
</dbReference>
<feature type="transmembrane region" description="Helical" evidence="2">
    <location>
        <begin position="70"/>
        <end position="89"/>
    </location>
</feature>
<sequence length="284" mass="30092">MTELTAGDPERTTKDQTPPGPASIALRPVGYLLVGLVWLTIWLFAVGILVGSVLYLAYDDPESFLAVDGRSPLAQGTVLVVMGLLVGLVVGPGGWHVLTASWPLAVLSFTYAVRSLRPSYARERLSFTGYAVRGSTFGPPTVGDVAMSLQPVRPSRFTDALMRFYLAGWTVSVRMLLAMVPAGLAWPLAIVAVTPVASERAHLVAGVLAVVLLLVSLVLGVRAFRLGDFDAGRAAGAGAHGRAGQPDGADRTGPDAGVTSASPEQLARRRELVKKQRAKRLRQT</sequence>
<feature type="transmembrane region" description="Helical" evidence="2">
    <location>
        <begin position="29"/>
        <end position="58"/>
    </location>
</feature>
<feature type="transmembrane region" description="Helical" evidence="2">
    <location>
        <begin position="201"/>
        <end position="224"/>
    </location>
</feature>